<keyword evidence="3" id="KW-0238">DNA-binding</keyword>
<keyword evidence="4" id="KW-0804">Transcription</keyword>
<evidence type="ECO:0000313" key="7">
    <source>
        <dbReference type="Proteomes" id="UP001596166"/>
    </source>
</evidence>
<dbReference type="SUPFAM" id="SSF53850">
    <property type="entry name" value="Periplasmic binding protein-like II"/>
    <property type="match status" value="1"/>
</dbReference>
<gene>
    <name evidence="6" type="ORF">ACFPMG_21655</name>
</gene>
<dbReference type="Proteomes" id="UP001596166">
    <property type="component" value="Unassembled WGS sequence"/>
</dbReference>
<evidence type="ECO:0000256" key="1">
    <source>
        <dbReference type="ARBA" id="ARBA00009437"/>
    </source>
</evidence>
<dbReference type="PANTHER" id="PTHR30537">
    <property type="entry name" value="HTH-TYPE TRANSCRIPTIONAL REGULATOR"/>
    <property type="match status" value="1"/>
</dbReference>
<keyword evidence="7" id="KW-1185">Reference proteome</keyword>
<dbReference type="EMBL" id="JBHSLC010000049">
    <property type="protein sequence ID" value="MFC5357621.1"/>
    <property type="molecule type" value="Genomic_DNA"/>
</dbReference>
<protein>
    <submittedName>
        <fullName evidence="6">LysR substrate-binding domain-containing protein</fullName>
    </submittedName>
</protein>
<dbReference type="SUPFAM" id="SSF46785">
    <property type="entry name" value="Winged helix' DNA-binding domain"/>
    <property type="match status" value="1"/>
</dbReference>
<dbReference type="InterPro" id="IPR036390">
    <property type="entry name" value="WH_DNA-bd_sf"/>
</dbReference>
<evidence type="ECO:0000256" key="2">
    <source>
        <dbReference type="ARBA" id="ARBA00023015"/>
    </source>
</evidence>
<accession>A0ABW0GAN3</accession>
<comment type="caution">
    <text evidence="6">The sequence shown here is derived from an EMBL/GenBank/DDBJ whole genome shotgun (WGS) entry which is preliminary data.</text>
</comment>
<evidence type="ECO:0000256" key="4">
    <source>
        <dbReference type="ARBA" id="ARBA00023163"/>
    </source>
</evidence>
<dbReference type="Gene3D" id="3.40.190.10">
    <property type="entry name" value="Periplasmic binding protein-like II"/>
    <property type="match status" value="2"/>
</dbReference>
<dbReference type="PANTHER" id="PTHR30537:SF79">
    <property type="entry name" value="TRANSCRIPTIONAL REGULATOR-RELATED"/>
    <property type="match status" value="1"/>
</dbReference>
<name>A0ABW0GAN3_9PROT</name>
<dbReference type="PROSITE" id="PS50931">
    <property type="entry name" value="HTH_LYSR"/>
    <property type="match status" value="1"/>
</dbReference>
<sequence length="314" mass="33791">MTRNLPLTTLRAFDAAARHQSLAKAAQELNLTDSAVSHQLRRLEGALGVALFEKAGRGVVLTDAGRIFARSVGGALQDIDRTALGLVDGGTLGGRLTIACSPMFASKWLAKNLAAFCGDHSGVECHIQLAENSRVVEVTDADVGIQFGGGSWKGKWSALLENVTLGPACSPRLFSKAGRGVATPSDLRDVVLIHQDDGTEWRRWLAEEGEHDFDSYRRNIYCSDLSVAIDLAVEGVGLVLVSDTLSSSHIAEETLLRPFGGTIMATGGWYVLCDGAKLERPNTRLFIDWLLGRFGKTLALSDDQAWEERAVASP</sequence>
<dbReference type="Pfam" id="PF03466">
    <property type="entry name" value="LysR_substrate"/>
    <property type="match status" value="1"/>
</dbReference>
<dbReference type="PRINTS" id="PR00039">
    <property type="entry name" value="HTHLYSR"/>
</dbReference>
<evidence type="ECO:0000313" key="6">
    <source>
        <dbReference type="EMBL" id="MFC5357621.1"/>
    </source>
</evidence>
<dbReference type="InterPro" id="IPR058163">
    <property type="entry name" value="LysR-type_TF_proteobact-type"/>
</dbReference>
<proteinExistence type="inferred from homology"/>
<dbReference type="Pfam" id="PF00126">
    <property type="entry name" value="HTH_1"/>
    <property type="match status" value="1"/>
</dbReference>
<evidence type="ECO:0000256" key="3">
    <source>
        <dbReference type="ARBA" id="ARBA00023125"/>
    </source>
</evidence>
<evidence type="ECO:0000259" key="5">
    <source>
        <dbReference type="PROSITE" id="PS50931"/>
    </source>
</evidence>
<reference evidence="7" key="1">
    <citation type="journal article" date="2019" name="Int. J. Syst. Evol. Microbiol.">
        <title>The Global Catalogue of Microorganisms (GCM) 10K type strain sequencing project: providing services to taxonomists for standard genome sequencing and annotation.</title>
        <authorList>
            <consortium name="The Broad Institute Genomics Platform"/>
            <consortium name="The Broad Institute Genome Sequencing Center for Infectious Disease"/>
            <person name="Wu L."/>
            <person name="Ma J."/>
        </authorList>
    </citation>
    <scope>NUCLEOTIDE SEQUENCE [LARGE SCALE GENOMIC DNA]</scope>
    <source>
        <strain evidence="7">CCUG 58760</strain>
    </source>
</reference>
<dbReference type="InterPro" id="IPR000847">
    <property type="entry name" value="LysR_HTH_N"/>
</dbReference>
<organism evidence="6 7">
    <name type="scientific">Azospirillum himalayense</name>
    <dbReference type="NCBI Taxonomy" id="654847"/>
    <lineage>
        <taxon>Bacteria</taxon>
        <taxon>Pseudomonadati</taxon>
        <taxon>Pseudomonadota</taxon>
        <taxon>Alphaproteobacteria</taxon>
        <taxon>Rhodospirillales</taxon>
        <taxon>Azospirillaceae</taxon>
        <taxon>Azospirillum</taxon>
    </lineage>
</organism>
<feature type="domain" description="HTH lysR-type" evidence="5">
    <location>
        <begin position="5"/>
        <end position="62"/>
    </location>
</feature>
<comment type="similarity">
    <text evidence="1">Belongs to the LysR transcriptional regulatory family.</text>
</comment>
<dbReference type="RefSeq" id="WP_376997259.1">
    <property type="nucleotide sequence ID" value="NZ_JBHSLC010000049.1"/>
</dbReference>
<keyword evidence="2" id="KW-0805">Transcription regulation</keyword>
<dbReference type="Gene3D" id="1.10.10.10">
    <property type="entry name" value="Winged helix-like DNA-binding domain superfamily/Winged helix DNA-binding domain"/>
    <property type="match status" value="1"/>
</dbReference>
<dbReference type="InterPro" id="IPR005119">
    <property type="entry name" value="LysR_subst-bd"/>
</dbReference>
<dbReference type="InterPro" id="IPR036388">
    <property type="entry name" value="WH-like_DNA-bd_sf"/>
</dbReference>